<feature type="compositionally biased region" description="Acidic residues" evidence="1">
    <location>
        <begin position="843"/>
        <end position="853"/>
    </location>
</feature>
<dbReference type="PANTHER" id="PTHR38248:SF2">
    <property type="entry name" value="FUNK1 11"/>
    <property type="match status" value="1"/>
</dbReference>
<evidence type="ECO:0000313" key="3">
    <source>
        <dbReference type="EMBL" id="KAF6755183.1"/>
    </source>
</evidence>
<evidence type="ECO:0000313" key="4">
    <source>
        <dbReference type="Proteomes" id="UP000521943"/>
    </source>
</evidence>
<accession>A0A8H6I0I7</accession>
<organism evidence="3 4">
    <name type="scientific">Ephemerocybe angulata</name>
    <dbReference type="NCBI Taxonomy" id="980116"/>
    <lineage>
        <taxon>Eukaryota</taxon>
        <taxon>Fungi</taxon>
        <taxon>Dikarya</taxon>
        <taxon>Basidiomycota</taxon>
        <taxon>Agaricomycotina</taxon>
        <taxon>Agaricomycetes</taxon>
        <taxon>Agaricomycetidae</taxon>
        <taxon>Agaricales</taxon>
        <taxon>Agaricineae</taxon>
        <taxon>Psathyrellaceae</taxon>
        <taxon>Ephemerocybe</taxon>
    </lineage>
</organism>
<comment type="caution">
    <text evidence="3">The sequence shown here is derived from an EMBL/GenBank/DDBJ whole genome shotgun (WGS) entry which is preliminary data.</text>
</comment>
<dbReference type="InterPro" id="IPR011009">
    <property type="entry name" value="Kinase-like_dom_sf"/>
</dbReference>
<protein>
    <recommendedName>
        <fullName evidence="2">Fungal-type protein kinase domain-containing protein</fullName>
    </recommendedName>
</protein>
<dbReference type="Pfam" id="PF17667">
    <property type="entry name" value="Pkinase_fungal"/>
    <property type="match status" value="1"/>
</dbReference>
<feature type="region of interest" description="Disordered" evidence="1">
    <location>
        <begin position="1"/>
        <end position="110"/>
    </location>
</feature>
<reference evidence="3 4" key="1">
    <citation type="submission" date="2020-07" db="EMBL/GenBank/DDBJ databases">
        <title>Comparative genomics of pyrophilous fungi reveals a link between fire events and developmental genes.</title>
        <authorList>
            <consortium name="DOE Joint Genome Institute"/>
            <person name="Steindorff A.S."/>
            <person name="Carver A."/>
            <person name="Calhoun S."/>
            <person name="Stillman K."/>
            <person name="Liu H."/>
            <person name="Lipzen A."/>
            <person name="Pangilinan J."/>
            <person name="Labutti K."/>
            <person name="Bruns T.D."/>
            <person name="Grigoriev I.V."/>
        </authorList>
    </citation>
    <scope>NUCLEOTIDE SEQUENCE [LARGE SCALE GENOMIC DNA]</scope>
    <source>
        <strain evidence="3 4">CBS 144469</strain>
    </source>
</reference>
<dbReference type="Proteomes" id="UP000521943">
    <property type="component" value="Unassembled WGS sequence"/>
</dbReference>
<proteinExistence type="predicted"/>
<feature type="domain" description="Fungal-type protein kinase" evidence="2">
    <location>
        <begin position="255"/>
        <end position="602"/>
    </location>
</feature>
<feature type="region of interest" description="Disordered" evidence="1">
    <location>
        <begin position="735"/>
        <end position="853"/>
    </location>
</feature>
<feature type="compositionally biased region" description="Basic residues" evidence="1">
    <location>
        <begin position="69"/>
        <end position="80"/>
    </location>
</feature>
<name>A0A8H6I0I7_9AGAR</name>
<dbReference type="SUPFAM" id="SSF56112">
    <property type="entry name" value="Protein kinase-like (PK-like)"/>
    <property type="match status" value="1"/>
</dbReference>
<dbReference type="PANTHER" id="PTHR38248">
    <property type="entry name" value="FUNK1 6"/>
    <property type="match status" value="1"/>
</dbReference>
<feature type="compositionally biased region" description="Basic residues" evidence="1">
    <location>
        <begin position="803"/>
        <end position="813"/>
    </location>
</feature>
<dbReference type="EMBL" id="JACGCI010000031">
    <property type="protein sequence ID" value="KAF6755183.1"/>
    <property type="molecule type" value="Genomic_DNA"/>
</dbReference>
<evidence type="ECO:0000259" key="2">
    <source>
        <dbReference type="Pfam" id="PF17667"/>
    </source>
</evidence>
<feature type="compositionally biased region" description="Polar residues" evidence="1">
    <location>
        <begin position="28"/>
        <end position="44"/>
    </location>
</feature>
<dbReference type="OrthoDB" id="5584477at2759"/>
<evidence type="ECO:0000256" key="1">
    <source>
        <dbReference type="SAM" id="MobiDB-lite"/>
    </source>
</evidence>
<feature type="compositionally biased region" description="Polar residues" evidence="1">
    <location>
        <begin position="51"/>
        <end position="64"/>
    </location>
</feature>
<keyword evidence="4" id="KW-1185">Reference proteome</keyword>
<sequence>MPASPAPGDSAGGCPHSKETTLPLATASEETLASESNASAQAPTATPELVPTTSASAPTSDIPASTSSSRKKKNKKKKKPKSELRKSQGLFERMKHSTPIKGDSANASGTIKEQKQSIMAELEDIPTCGADFLKDVYKAEDTASDEAIDKFLKSSVRDKELQANPGLNEDCRWIDIPEKIKKEDELYAPFLKIIKAIVEGLGQGMGARTAVDTHIKWFVHHDGKKTRPDIAIKATGPSFQEPLPMAGDSEGDPPTVGYSNVICVFDVKSDIDEIDKEQKEQMATYNKQIFISQPNRIFCRSLIITETQVRLLHYDRSGTFITEFINFHRDPHTFVRLVLGLSSLDEEKAGLDMSVKWTVDGSGRKCAGTISAVDDITKAETTYNLIMEEPPVIRNAISGTGVTCWNARCPDGKRFIIKDYWRAGGRTPENMFLKHVKAVKGIVTSVKSFEAKRAKTKDFHPANFASKNFHNRILSRMALSVPGQSLLHFASQQQAIRAIRDAIQGHCNLLIAHILHRDITVHSILLINEREKDCPSGILTDLATAIPAEGEKDRLSPDGRTGSKMFQSYAVMRCSWAEPKLGLIAQDYLDDLESMFWVLCYLIHSFLGPGAPVPNEPTVLSKWVQKDTLQAALSKDHYLRDEGPAFWNPTSFWSTATLALAHDFGTYMGGLAKIKMDIRSPKLPHCITPSTHEMAYKLRKQLYDHIDTHYATILGLFDAALDALNLPGGDAPRVMRIPRSLPSPSTMARYHSPGLSSEGSSDCEADSSEIDTPKREQSADMSTSANASGRIPAAFNPASSPLKRMRPTGKRNSTKLSSHHDIPVPKRRRGGDGTTDSHRIYDIDEEQSADSED</sequence>
<dbReference type="AlphaFoldDB" id="A0A8H6I0I7"/>
<dbReference type="InterPro" id="IPR040976">
    <property type="entry name" value="Pkinase_fungal"/>
</dbReference>
<gene>
    <name evidence="3" type="ORF">DFP72DRAFT_1169802</name>
</gene>